<name>A0ABR8KKG7_9SPHN</name>
<organism evidence="2 3">
    <name type="scientific">Erythrobacter rubeus</name>
    <dbReference type="NCBI Taxonomy" id="2760803"/>
    <lineage>
        <taxon>Bacteria</taxon>
        <taxon>Pseudomonadati</taxon>
        <taxon>Pseudomonadota</taxon>
        <taxon>Alphaproteobacteria</taxon>
        <taxon>Sphingomonadales</taxon>
        <taxon>Erythrobacteraceae</taxon>
        <taxon>Erythrobacter/Porphyrobacter group</taxon>
        <taxon>Erythrobacter</taxon>
    </lineage>
</organism>
<sequence>MRRKRYTQPKRRRPRNFRGIYIEMGWGAREHYRTTTRQVAKWIEECGGDELRAEREAFAGGRAKPRPHLRAAHRKARENGEVNEPQ</sequence>
<dbReference type="Proteomes" id="UP000635384">
    <property type="component" value="Unassembled WGS sequence"/>
</dbReference>
<gene>
    <name evidence="2" type="ORF">IB285_00710</name>
</gene>
<accession>A0ABR8KKG7</accession>
<feature type="compositionally biased region" description="Basic residues" evidence="1">
    <location>
        <begin position="63"/>
        <end position="76"/>
    </location>
</feature>
<dbReference type="EMBL" id="JACXLC010000001">
    <property type="protein sequence ID" value="MBD2840771.1"/>
    <property type="molecule type" value="Genomic_DNA"/>
</dbReference>
<comment type="caution">
    <text evidence="2">The sequence shown here is derived from an EMBL/GenBank/DDBJ whole genome shotgun (WGS) entry which is preliminary data.</text>
</comment>
<evidence type="ECO:0000313" key="3">
    <source>
        <dbReference type="Proteomes" id="UP000635384"/>
    </source>
</evidence>
<evidence type="ECO:0000256" key="1">
    <source>
        <dbReference type="SAM" id="MobiDB-lite"/>
    </source>
</evidence>
<proteinExistence type="predicted"/>
<evidence type="ECO:0000313" key="2">
    <source>
        <dbReference type="EMBL" id="MBD2840771.1"/>
    </source>
</evidence>
<dbReference type="RefSeq" id="WP_190786375.1">
    <property type="nucleotide sequence ID" value="NZ_JACXLC010000001.1"/>
</dbReference>
<feature type="region of interest" description="Disordered" evidence="1">
    <location>
        <begin position="57"/>
        <end position="86"/>
    </location>
</feature>
<reference evidence="2 3" key="1">
    <citation type="submission" date="2020-09" db="EMBL/GenBank/DDBJ databases">
        <authorList>
            <person name="Yoon J.-W."/>
        </authorList>
    </citation>
    <scope>NUCLEOTIDE SEQUENCE [LARGE SCALE GENOMIC DNA]</scope>
    <source>
        <strain evidence="2 3">KMU-140</strain>
    </source>
</reference>
<protein>
    <submittedName>
        <fullName evidence="2">Uncharacterized protein</fullName>
    </submittedName>
</protein>
<keyword evidence="3" id="KW-1185">Reference proteome</keyword>